<dbReference type="RefSeq" id="WP_219874260.1">
    <property type="nucleotide sequence ID" value="NZ_JAHZIJ010000019.1"/>
</dbReference>
<gene>
    <name evidence="2" type="ORF">K0T92_20025</name>
</gene>
<dbReference type="Gene3D" id="3.40.50.150">
    <property type="entry name" value="Vaccinia Virus protein VP39"/>
    <property type="match status" value="1"/>
</dbReference>
<dbReference type="SUPFAM" id="SSF53335">
    <property type="entry name" value="S-adenosyl-L-methionine-dependent methyltransferases"/>
    <property type="match status" value="1"/>
</dbReference>
<reference evidence="2 3" key="1">
    <citation type="submission" date="2021-07" db="EMBL/GenBank/DDBJ databases">
        <title>Paenibacillus radiodurans sp. nov., isolated from the southeastern edge of Tengger Desert.</title>
        <authorList>
            <person name="Zhang G."/>
        </authorList>
    </citation>
    <scope>NUCLEOTIDE SEQUENCE [LARGE SCALE GENOMIC DNA]</scope>
    <source>
        <strain evidence="2 3">DT7-4</strain>
    </source>
</reference>
<evidence type="ECO:0000313" key="3">
    <source>
        <dbReference type="Proteomes" id="UP000812277"/>
    </source>
</evidence>
<dbReference type="Pfam" id="PF13649">
    <property type="entry name" value="Methyltransf_25"/>
    <property type="match status" value="1"/>
</dbReference>
<protein>
    <submittedName>
        <fullName evidence="2">Methyltransferase domain-containing protein</fullName>
    </submittedName>
</protein>
<comment type="caution">
    <text evidence="2">The sequence shown here is derived from an EMBL/GenBank/DDBJ whole genome shotgun (WGS) entry which is preliminary data.</text>
</comment>
<sequence length="250" mass="28935">MKAWYERSFGSDYMLVYKHRNWEQAEQEVQRMSGWLELRKNDKVLDIGCGMGRHSLALAELGYEVTGIDLSEELLQEARRHNEDGRIKELIRGDMRELPFAEGRFDATVNLFTSFGYFEQENDNKRVLMEIRRVLREGGRFLIDFLNPVYVEHNLVPRSERVDEASGLRIVETRAVSDGWVVKGISIGAQADGSDERQYEERVRLYPLMWFQAALAEAGLELEHVYGDYEGRAYEEVASPRMILTGRAVC</sequence>
<keyword evidence="2" id="KW-0489">Methyltransferase</keyword>
<evidence type="ECO:0000313" key="2">
    <source>
        <dbReference type="EMBL" id="MBW7477008.1"/>
    </source>
</evidence>
<keyword evidence="3" id="KW-1185">Reference proteome</keyword>
<organism evidence="2 3">
    <name type="scientific">Paenibacillus oenotherae</name>
    <dbReference type="NCBI Taxonomy" id="1435645"/>
    <lineage>
        <taxon>Bacteria</taxon>
        <taxon>Bacillati</taxon>
        <taxon>Bacillota</taxon>
        <taxon>Bacilli</taxon>
        <taxon>Bacillales</taxon>
        <taxon>Paenibacillaceae</taxon>
        <taxon>Paenibacillus</taxon>
    </lineage>
</organism>
<keyword evidence="2" id="KW-0808">Transferase</keyword>
<dbReference type="InterPro" id="IPR041698">
    <property type="entry name" value="Methyltransf_25"/>
</dbReference>
<proteinExistence type="predicted"/>
<accession>A0ABS7DCX4</accession>
<dbReference type="Gene3D" id="2.20.25.110">
    <property type="entry name" value="S-adenosyl-L-methionine-dependent methyltransferases"/>
    <property type="match status" value="1"/>
</dbReference>
<dbReference type="GO" id="GO:0032259">
    <property type="term" value="P:methylation"/>
    <property type="evidence" value="ECO:0007669"/>
    <property type="project" value="UniProtKB-KW"/>
</dbReference>
<dbReference type="GO" id="GO:0008168">
    <property type="term" value="F:methyltransferase activity"/>
    <property type="evidence" value="ECO:0007669"/>
    <property type="project" value="UniProtKB-KW"/>
</dbReference>
<dbReference type="EMBL" id="JAHZIJ010000019">
    <property type="protein sequence ID" value="MBW7477008.1"/>
    <property type="molecule type" value="Genomic_DNA"/>
</dbReference>
<feature type="domain" description="Methyltransferase" evidence="1">
    <location>
        <begin position="44"/>
        <end position="139"/>
    </location>
</feature>
<dbReference type="Proteomes" id="UP000812277">
    <property type="component" value="Unassembled WGS sequence"/>
</dbReference>
<dbReference type="InterPro" id="IPR029063">
    <property type="entry name" value="SAM-dependent_MTases_sf"/>
</dbReference>
<dbReference type="CDD" id="cd02440">
    <property type="entry name" value="AdoMet_MTases"/>
    <property type="match status" value="1"/>
</dbReference>
<evidence type="ECO:0000259" key="1">
    <source>
        <dbReference type="Pfam" id="PF13649"/>
    </source>
</evidence>
<dbReference type="PANTHER" id="PTHR43591:SF110">
    <property type="entry name" value="RHODANESE DOMAIN-CONTAINING PROTEIN"/>
    <property type="match status" value="1"/>
</dbReference>
<dbReference type="PANTHER" id="PTHR43591">
    <property type="entry name" value="METHYLTRANSFERASE"/>
    <property type="match status" value="1"/>
</dbReference>
<name>A0ABS7DCX4_9BACL</name>